<dbReference type="GO" id="GO:0120147">
    <property type="term" value="F:formylglycine-generating oxidase activity"/>
    <property type="evidence" value="ECO:0007669"/>
    <property type="project" value="TreeGrafter"/>
</dbReference>
<dbReference type="InterPro" id="IPR016187">
    <property type="entry name" value="CTDL_fold"/>
</dbReference>
<dbReference type="InterPro" id="IPR051043">
    <property type="entry name" value="Sulfatase_Mod_Factor_Kinase"/>
</dbReference>
<dbReference type="SUPFAM" id="SSF56436">
    <property type="entry name" value="C-type lectin-like"/>
    <property type="match status" value="1"/>
</dbReference>
<keyword evidence="2" id="KW-0472">Membrane</keyword>
<evidence type="ECO:0000256" key="2">
    <source>
        <dbReference type="SAM" id="Phobius"/>
    </source>
</evidence>
<dbReference type="PANTHER" id="PTHR23150">
    <property type="entry name" value="SULFATASE MODIFYING FACTOR 1, 2"/>
    <property type="match status" value="1"/>
</dbReference>
<dbReference type="InterPro" id="IPR042095">
    <property type="entry name" value="SUMF_sf"/>
</dbReference>
<comment type="caution">
    <text evidence="4">The sequence shown here is derived from an EMBL/GenBank/DDBJ whole genome shotgun (WGS) entry which is preliminary data.</text>
</comment>
<keyword evidence="2" id="KW-1133">Transmembrane helix</keyword>
<evidence type="ECO:0000256" key="1">
    <source>
        <dbReference type="SAM" id="MobiDB-lite"/>
    </source>
</evidence>
<dbReference type="Pfam" id="PF03781">
    <property type="entry name" value="FGE-sulfatase"/>
    <property type="match status" value="1"/>
</dbReference>
<dbReference type="AlphaFoldDB" id="A0AAJ0XF65"/>
<accession>A0AAJ0XF65</accession>
<feature type="region of interest" description="Disordered" evidence="1">
    <location>
        <begin position="1"/>
        <end position="42"/>
    </location>
</feature>
<gene>
    <name evidence="4" type="ORF">CCR82_05445</name>
</gene>
<organism evidence="4 5">
    <name type="scientific">Halochromatium salexigens</name>
    <name type="common">Chromatium salexigens</name>
    <dbReference type="NCBI Taxonomy" id="49447"/>
    <lineage>
        <taxon>Bacteria</taxon>
        <taxon>Pseudomonadati</taxon>
        <taxon>Pseudomonadota</taxon>
        <taxon>Gammaproteobacteria</taxon>
        <taxon>Chromatiales</taxon>
        <taxon>Chromatiaceae</taxon>
        <taxon>Halochromatium</taxon>
    </lineage>
</organism>
<name>A0AAJ0XF65_HALSE</name>
<protein>
    <recommendedName>
        <fullName evidence="3">Sulfatase-modifying factor enzyme-like domain-containing protein</fullName>
    </recommendedName>
</protein>
<dbReference type="PANTHER" id="PTHR23150:SF35">
    <property type="entry name" value="BLL6746 PROTEIN"/>
    <property type="match status" value="1"/>
</dbReference>
<evidence type="ECO:0000313" key="4">
    <source>
        <dbReference type="EMBL" id="MBK5929983.1"/>
    </source>
</evidence>
<proteinExistence type="predicted"/>
<reference evidence="4" key="2">
    <citation type="journal article" date="2020" name="Microorganisms">
        <title>Osmotic Adaptation and Compatible Solute Biosynthesis of Phototrophic Bacteria as Revealed from Genome Analyses.</title>
        <authorList>
            <person name="Imhoff J.F."/>
            <person name="Rahn T."/>
            <person name="Kunzel S."/>
            <person name="Keller A."/>
            <person name="Neulinger S.C."/>
        </authorList>
    </citation>
    <scope>NUCLEOTIDE SEQUENCE</scope>
    <source>
        <strain evidence="4">DSM 4395</strain>
    </source>
</reference>
<keyword evidence="5" id="KW-1185">Reference proteome</keyword>
<keyword evidence="2" id="KW-0812">Transmembrane</keyword>
<feature type="compositionally biased region" description="Polar residues" evidence="1">
    <location>
        <begin position="1"/>
        <end position="15"/>
    </location>
</feature>
<dbReference type="InterPro" id="IPR005532">
    <property type="entry name" value="SUMF_dom"/>
</dbReference>
<dbReference type="EMBL" id="NHSF01000035">
    <property type="protein sequence ID" value="MBK5929983.1"/>
    <property type="molecule type" value="Genomic_DNA"/>
</dbReference>
<dbReference type="Proteomes" id="UP001296967">
    <property type="component" value="Unassembled WGS sequence"/>
</dbReference>
<feature type="domain" description="Sulfatase-modifying factor enzyme-like" evidence="3">
    <location>
        <begin position="291"/>
        <end position="529"/>
    </location>
</feature>
<feature type="transmembrane region" description="Helical" evidence="2">
    <location>
        <begin position="59"/>
        <end position="83"/>
    </location>
</feature>
<evidence type="ECO:0000259" key="3">
    <source>
        <dbReference type="Pfam" id="PF03781"/>
    </source>
</evidence>
<dbReference type="Gene3D" id="3.90.1580.10">
    <property type="entry name" value="paralog of FGE (formylglycine-generating enzyme)"/>
    <property type="match status" value="1"/>
</dbReference>
<sequence>MRSKISSPVTSQRTGSARPLAHQRSSANARAGDDKSRQAGLSGNAPSGLRLHAWKQPAALGLLLVGIGFAVSGWWFVILHWPLSNEPAFEAREAALAQRATELDRATFTRAKQTDTAAAYRAYLANCQVTGCAHRAQAEQRIAVLRQTTTQEGPITEPRAEAADIEAYEQAFELDTVAAYRAYLADCQASGCAYRARAEQRLGTLRTAAAQAARAAELAWREDELAQREVALNQISAELDQVAFAQAEQADDEAAYQAYLDNCERTGCDFRAQAETRLAQRAEQARRFAQIPEMVALKAGCFEMGSPPNEGGGRDEAQHEVCVDAFKIGKYEVTFSQYDRFAQATNRQPPNDEGWGRGNRPVINVSWEDASAYAAWLSETTGQAYRLPTEAEWEYAARAGTETPYYWGRKTHDACTYANVHDQTSARENGFSWPHHTCDDGYAQTAPVGQYQANAWELHDMLGNVWEWTCSAYDREYGGAEQRCASSNHSGSRAIRGSSWHGQTGLVRAAARRAILPWNGYGALGFRLAQD</sequence>
<evidence type="ECO:0000313" key="5">
    <source>
        <dbReference type="Proteomes" id="UP001296967"/>
    </source>
</evidence>
<reference evidence="4" key="1">
    <citation type="submission" date="2017-05" db="EMBL/GenBank/DDBJ databases">
        <authorList>
            <person name="Imhoff J.F."/>
            <person name="Rahn T."/>
            <person name="Kuenzel S."/>
            <person name="Neulinger S.C."/>
        </authorList>
    </citation>
    <scope>NUCLEOTIDE SEQUENCE</scope>
    <source>
        <strain evidence="4">DSM 4395</strain>
    </source>
</reference>